<organism evidence="1">
    <name type="scientific">viral metagenome</name>
    <dbReference type="NCBI Taxonomy" id="1070528"/>
    <lineage>
        <taxon>unclassified sequences</taxon>
        <taxon>metagenomes</taxon>
        <taxon>organismal metagenomes</taxon>
    </lineage>
</organism>
<evidence type="ECO:0000313" key="1">
    <source>
        <dbReference type="EMBL" id="QHS81834.1"/>
    </source>
</evidence>
<name>A0A6C0AQ07_9ZZZZ</name>
<dbReference type="AlphaFoldDB" id="A0A6C0AQ07"/>
<proteinExistence type="predicted"/>
<accession>A0A6C0AQ07</accession>
<reference evidence="1" key="1">
    <citation type="journal article" date="2020" name="Nature">
        <title>Giant virus diversity and host interactions through global metagenomics.</title>
        <authorList>
            <person name="Schulz F."/>
            <person name="Roux S."/>
            <person name="Paez-Espino D."/>
            <person name="Jungbluth S."/>
            <person name="Walsh D.A."/>
            <person name="Denef V.J."/>
            <person name="McMahon K.D."/>
            <person name="Konstantinidis K.T."/>
            <person name="Eloe-Fadrosh E.A."/>
            <person name="Kyrpides N.C."/>
            <person name="Woyke T."/>
        </authorList>
    </citation>
    <scope>NUCLEOTIDE SEQUENCE</scope>
    <source>
        <strain evidence="1">GVMAG-S-1101164-72</strain>
    </source>
</reference>
<dbReference type="EMBL" id="MN740760">
    <property type="protein sequence ID" value="QHS81834.1"/>
    <property type="molecule type" value="Genomic_DNA"/>
</dbReference>
<protein>
    <submittedName>
        <fullName evidence="1">Uncharacterized protein</fullName>
    </submittedName>
</protein>
<sequence>MSHVIVANNIGRKFVDSLIHFWQDALPLTSSSAHEAYNALWALHDALLDWCLEDGEPSIGMYAIWPQGPVTVNPWILVNRPTRLLQKAANYLMETYPEDRGLAIEIGRAAYRFRAAMKKLIAIINLEDVARWNNYYPSVTRIPDPTQVPPIDTFPSLPIAVQAPTDFFLKALDTIRACPAPTSFRAYDTLQRAIWSIKDWPYTVAQRRLYEEMLDHDWYAEFYGTRYVELLEPIVAMICRQPTDRQKDLFTKLFETVIETMDKPHWAKMLALPFAIEELL</sequence>